<keyword evidence="3" id="KW-1185">Reference proteome</keyword>
<dbReference type="Pfam" id="PF08378">
    <property type="entry name" value="NERD"/>
    <property type="match status" value="1"/>
</dbReference>
<dbReference type="AlphaFoldDB" id="A0A2N5M0G0"/>
<dbReference type="EMBL" id="PGUY01000076">
    <property type="protein sequence ID" value="PLT27831.1"/>
    <property type="molecule type" value="Genomic_DNA"/>
</dbReference>
<evidence type="ECO:0000259" key="1">
    <source>
        <dbReference type="PROSITE" id="PS50965"/>
    </source>
</evidence>
<gene>
    <name evidence="2" type="ORF">CUU66_21825</name>
</gene>
<evidence type="ECO:0000313" key="2">
    <source>
        <dbReference type="EMBL" id="PLT27831.1"/>
    </source>
</evidence>
<feature type="domain" description="NERD" evidence="1">
    <location>
        <begin position="41"/>
        <end position="157"/>
    </location>
</feature>
<sequence length="323" mass="37148">MIKKHRQIPLIIPKLEALLRRLPHHHLKHADIKKDLAKWTAGYKGEESLNYHLEQLPPSKYYILHDLRLPHGKYHFQIDTLLITSRCIIILEIKNISGTLYFEKTTQQMIRTRNQQEEGFQDPITQARNLRAKLRSFIAGMNISELPIEYLIVISNPSTIFKVSNNHPELVSRITHAANLEDKLTFLQRNLLEEILEQKVIQKLSKILIKSHEPLQTDVMSLYSIKIADILTGVHCPICSFLPMKKVTAKWYCSNCGENCSDAHIQALNDYCLLFGNAISNSQLRSFLHVETRFIAYQLLKNLKLNSTGSKKGTTYTLPPPSC</sequence>
<dbReference type="InterPro" id="IPR011528">
    <property type="entry name" value="NERD"/>
</dbReference>
<evidence type="ECO:0000313" key="3">
    <source>
        <dbReference type="Proteomes" id="UP000234748"/>
    </source>
</evidence>
<dbReference type="OrthoDB" id="569879at2"/>
<accession>A0A2N5M0G0</accession>
<reference evidence="2 3" key="1">
    <citation type="submission" date="2017-11" db="EMBL/GenBank/DDBJ databases">
        <title>Comparitive Functional Genomics of Dry Heat Resistant strains isolated from the Viking Spacecraft.</title>
        <authorList>
            <person name="Seuylemezian A."/>
            <person name="Cooper K."/>
            <person name="Vaishampayan P."/>
        </authorList>
    </citation>
    <scope>NUCLEOTIDE SEQUENCE [LARGE SCALE GENOMIC DNA]</scope>
    <source>
        <strain evidence="2 3">V1-29</strain>
    </source>
</reference>
<comment type="caution">
    <text evidence="2">The sequence shown here is derived from an EMBL/GenBank/DDBJ whole genome shotgun (WGS) entry which is preliminary data.</text>
</comment>
<protein>
    <recommendedName>
        <fullName evidence="1">NERD domain-containing protein</fullName>
    </recommendedName>
</protein>
<dbReference type="RefSeq" id="WP_101645503.1">
    <property type="nucleotide sequence ID" value="NZ_PGUY01000076.1"/>
</dbReference>
<dbReference type="Proteomes" id="UP000234748">
    <property type="component" value="Unassembled WGS sequence"/>
</dbReference>
<name>A0A2N5M0G0_9BACI</name>
<dbReference type="PROSITE" id="PS50965">
    <property type="entry name" value="NERD"/>
    <property type="match status" value="1"/>
</dbReference>
<proteinExistence type="predicted"/>
<organism evidence="2 3">
    <name type="scientific">Peribacillus deserti</name>
    <dbReference type="NCBI Taxonomy" id="673318"/>
    <lineage>
        <taxon>Bacteria</taxon>
        <taxon>Bacillati</taxon>
        <taxon>Bacillota</taxon>
        <taxon>Bacilli</taxon>
        <taxon>Bacillales</taxon>
        <taxon>Bacillaceae</taxon>
        <taxon>Peribacillus</taxon>
    </lineage>
</organism>